<evidence type="ECO:0000256" key="1">
    <source>
        <dbReference type="ARBA" id="ARBA00022448"/>
    </source>
</evidence>
<organism evidence="7 8">
    <name type="scientific">Candidatus Kerfeldbacteria bacterium RIFCSPHIGHO2_12_FULL_48_17</name>
    <dbReference type="NCBI Taxonomy" id="1798542"/>
    <lineage>
        <taxon>Bacteria</taxon>
        <taxon>Candidatus Kerfeldiibacteriota</taxon>
    </lineage>
</organism>
<proteinExistence type="predicted"/>
<dbReference type="InterPro" id="IPR001080">
    <property type="entry name" value="3Fe4S_ferredoxin"/>
</dbReference>
<evidence type="ECO:0000313" key="7">
    <source>
        <dbReference type="EMBL" id="OGY85347.1"/>
    </source>
</evidence>
<dbReference type="GO" id="GO:0009055">
    <property type="term" value="F:electron transfer activity"/>
    <property type="evidence" value="ECO:0007669"/>
    <property type="project" value="UniProtKB-UniRule"/>
</dbReference>
<comment type="function">
    <text evidence="6">Ferredoxins are iron-sulfur proteins that transfer electrons in a wide variety of metabolic reactions.</text>
</comment>
<dbReference type="PANTHER" id="PTHR36923:SF3">
    <property type="entry name" value="FERREDOXIN"/>
    <property type="match status" value="1"/>
</dbReference>
<keyword evidence="4 6" id="KW-0408">Iron</keyword>
<dbReference type="Pfam" id="PF13459">
    <property type="entry name" value="Fer4_15"/>
    <property type="match status" value="1"/>
</dbReference>
<dbReference type="PRINTS" id="PR00352">
    <property type="entry name" value="3FE4SFRDOXIN"/>
</dbReference>
<protein>
    <recommendedName>
        <fullName evidence="6">Ferredoxin</fullName>
    </recommendedName>
</protein>
<dbReference type="Proteomes" id="UP000176952">
    <property type="component" value="Unassembled WGS sequence"/>
</dbReference>
<reference evidence="7 8" key="1">
    <citation type="journal article" date="2016" name="Nat. Commun.">
        <title>Thousands of microbial genomes shed light on interconnected biogeochemical processes in an aquifer system.</title>
        <authorList>
            <person name="Anantharaman K."/>
            <person name="Brown C.T."/>
            <person name="Hug L.A."/>
            <person name="Sharon I."/>
            <person name="Castelle C.J."/>
            <person name="Probst A.J."/>
            <person name="Thomas B.C."/>
            <person name="Singh A."/>
            <person name="Wilkins M.J."/>
            <person name="Karaoz U."/>
            <person name="Brodie E.L."/>
            <person name="Williams K.H."/>
            <person name="Hubbard S.S."/>
            <person name="Banfield J.F."/>
        </authorList>
    </citation>
    <scope>NUCLEOTIDE SEQUENCE [LARGE SCALE GENOMIC DNA]</scope>
</reference>
<evidence type="ECO:0000256" key="2">
    <source>
        <dbReference type="ARBA" id="ARBA00022723"/>
    </source>
</evidence>
<gene>
    <name evidence="7" type="ORF">A3F54_02960</name>
</gene>
<dbReference type="GO" id="GO:0005506">
    <property type="term" value="F:iron ion binding"/>
    <property type="evidence" value="ECO:0007669"/>
    <property type="project" value="UniProtKB-UniRule"/>
</dbReference>
<evidence type="ECO:0000256" key="5">
    <source>
        <dbReference type="ARBA" id="ARBA00023014"/>
    </source>
</evidence>
<name>A0A1G2BAW9_9BACT</name>
<keyword evidence="2 6" id="KW-0479">Metal-binding</keyword>
<dbReference type="SUPFAM" id="SSF54862">
    <property type="entry name" value="4Fe-4S ferredoxins"/>
    <property type="match status" value="1"/>
</dbReference>
<keyword evidence="3 6" id="KW-0249">Electron transport</keyword>
<accession>A0A1G2BAW9</accession>
<dbReference type="STRING" id="1798542.A3F54_02960"/>
<evidence type="ECO:0000256" key="4">
    <source>
        <dbReference type="ARBA" id="ARBA00023004"/>
    </source>
</evidence>
<dbReference type="GO" id="GO:0051536">
    <property type="term" value="F:iron-sulfur cluster binding"/>
    <property type="evidence" value="ECO:0007669"/>
    <property type="project" value="UniProtKB-KW"/>
</dbReference>
<comment type="caution">
    <text evidence="7">The sequence shown here is derived from an EMBL/GenBank/DDBJ whole genome shotgun (WGS) entry which is preliminary data.</text>
</comment>
<sequence length="79" mass="8659">MDELPKKISRIEINRETCISVASCVEIAPENFELDDDGKARAITKDGDIAGIMQAAKSCPVDAIKVFDEKGRQVWPPLA</sequence>
<keyword evidence="5 6" id="KW-0411">Iron-sulfur</keyword>
<dbReference type="AlphaFoldDB" id="A0A1G2BAW9"/>
<evidence type="ECO:0000256" key="3">
    <source>
        <dbReference type="ARBA" id="ARBA00022982"/>
    </source>
</evidence>
<dbReference type="PANTHER" id="PTHR36923">
    <property type="entry name" value="FERREDOXIN"/>
    <property type="match status" value="1"/>
</dbReference>
<dbReference type="EMBL" id="MHKD01000002">
    <property type="protein sequence ID" value="OGY85347.1"/>
    <property type="molecule type" value="Genomic_DNA"/>
</dbReference>
<dbReference type="InterPro" id="IPR051269">
    <property type="entry name" value="Fe-S_cluster_ET"/>
</dbReference>
<dbReference type="Gene3D" id="3.30.70.20">
    <property type="match status" value="1"/>
</dbReference>
<evidence type="ECO:0000256" key="6">
    <source>
        <dbReference type="RuleBase" id="RU368020"/>
    </source>
</evidence>
<evidence type="ECO:0000313" key="8">
    <source>
        <dbReference type="Proteomes" id="UP000176952"/>
    </source>
</evidence>
<keyword evidence="1 6" id="KW-0813">Transport</keyword>